<dbReference type="SUPFAM" id="SSF52540">
    <property type="entry name" value="P-loop containing nucleoside triphosphate hydrolases"/>
    <property type="match status" value="2"/>
</dbReference>
<feature type="domain" description="ABC transporter" evidence="4">
    <location>
        <begin position="326"/>
        <end position="538"/>
    </location>
</feature>
<proteinExistence type="predicted"/>
<dbReference type="PANTHER" id="PTHR42855">
    <property type="entry name" value="ABC TRANSPORTER ATP-BINDING SUBUNIT"/>
    <property type="match status" value="1"/>
</dbReference>
<dbReference type="InterPro" id="IPR017871">
    <property type="entry name" value="ABC_transporter-like_CS"/>
</dbReference>
<name>A0ABT1Y0E6_9FIRM</name>
<dbReference type="InterPro" id="IPR003439">
    <property type="entry name" value="ABC_transporter-like_ATP-bd"/>
</dbReference>
<gene>
    <name evidence="5" type="ORF">NVS47_02220</name>
</gene>
<dbReference type="GO" id="GO:0005524">
    <property type="term" value="F:ATP binding"/>
    <property type="evidence" value="ECO:0007669"/>
    <property type="project" value="UniProtKB-KW"/>
</dbReference>
<sequence length="644" mass="73432">MIILQVKNLSKSYGIHEIFSGLSFALHEGERVGLIGSNGTGKSTLFKCLTGEESPDGGSIMINERTTIGFLAQQNDWNEHISLFDEMLQGFEDTIEDRKTLREMEKRMASIREDDLPDLMHQYAQVTERYERAGGYALEATVRKVIKGLGFTDEDLSQTVSTMSGGQKTRAALAKALLQQPDILFLDEPTNHLDINGIEWLEDFLVTYPKTVFLVSHDRYFLDKTVNRIMELERGKITSYQENYQGYLRRKGEFEESYQRAYLKQQQVIAQTESFIRRYKAGVKSKQARGRETILKRMERMEKLTEQKIIQPRLLAPVPESGSQVLQLETLAHGFKGQPLFQDLNGTIHNGEKVALVGNNGTGKSTILKIIMGEIMPNQGSVKFGSRVVPGYYAQEQETLDWNQTILQEIMNTINKGQEEARSLLASFLFRGDDVEKKIESLSGGEKARIALLKLLLKGANLLVLDEPTNHLDIASKQVVEDFLDDYPGTIILVSHDRYFLDKVVDRIWELEDGQIHDYPGNYTYYRYKKKENAAAENKPAPNTPKGDHLEARILAKEQSKNLKQLTRRLEILEDELAKMEQEKEEVAGMMSNPEIFGDGEGTEIKSLVARYQGLEENISRSYQEWEELMAEQEELEMIMAEQN</sequence>
<dbReference type="InterPro" id="IPR003593">
    <property type="entry name" value="AAA+_ATPase"/>
</dbReference>
<evidence type="ECO:0000256" key="2">
    <source>
        <dbReference type="ARBA" id="ARBA00022840"/>
    </source>
</evidence>
<evidence type="ECO:0000259" key="4">
    <source>
        <dbReference type="PROSITE" id="PS50893"/>
    </source>
</evidence>
<dbReference type="InterPro" id="IPR032524">
    <property type="entry name" value="ABC_tran_C"/>
</dbReference>
<feature type="coiled-coil region" evidence="3">
    <location>
        <begin position="556"/>
        <end position="636"/>
    </location>
</feature>
<evidence type="ECO:0000256" key="3">
    <source>
        <dbReference type="SAM" id="Coils"/>
    </source>
</evidence>
<feature type="domain" description="ABC transporter" evidence="4">
    <location>
        <begin position="4"/>
        <end position="259"/>
    </location>
</feature>
<dbReference type="InterPro" id="IPR027417">
    <property type="entry name" value="P-loop_NTPase"/>
</dbReference>
<keyword evidence="6" id="KW-1185">Reference proteome</keyword>
<protein>
    <submittedName>
        <fullName evidence="5">ABC-F family ATP-binding cassette domain-containing protein</fullName>
    </submittedName>
</protein>
<dbReference type="PANTHER" id="PTHR42855:SF2">
    <property type="entry name" value="DRUG RESISTANCE ABC TRANSPORTER,ATP-BINDING PROTEIN"/>
    <property type="match status" value="1"/>
</dbReference>
<dbReference type="Gene3D" id="1.10.287.380">
    <property type="entry name" value="Valyl-tRNA synthetase, C-terminal domain"/>
    <property type="match status" value="1"/>
</dbReference>
<dbReference type="Pfam" id="PF16326">
    <property type="entry name" value="ABC_tran_CTD"/>
    <property type="match status" value="1"/>
</dbReference>
<dbReference type="InterPro" id="IPR032781">
    <property type="entry name" value="ABC_tran_Xtn"/>
</dbReference>
<evidence type="ECO:0000313" key="5">
    <source>
        <dbReference type="EMBL" id="MCR6544338.1"/>
    </source>
</evidence>
<keyword evidence="2 5" id="KW-0067">ATP-binding</keyword>
<dbReference type="CDD" id="cd03221">
    <property type="entry name" value="ABCF_EF-3"/>
    <property type="match status" value="2"/>
</dbReference>
<keyword evidence="3" id="KW-0175">Coiled coil</keyword>
<dbReference type="Pfam" id="PF00005">
    <property type="entry name" value="ABC_tran"/>
    <property type="match status" value="2"/>
</dbReference>
<organism evidence="5 6">
    <name type="scientific">Dehalobacterium formicoaceticum</name>
    <dbReference type="NCBI Taxonomy" id="51515"/>
    <lineage>
        <taxon>Bacteria</taxon>
        <taxon>Bacillati</taxon>
        <taxon>Bacillota</taxon>
        <taxon>Clostridia</taxon>
        <taxon>Eubacteriales</taxon>
        <taxon>Peptococcaceae</taxon>
        <taxon>Dehalobacterium</taxon>
    </lineage>
</organism>
<comment type="caution">
    <text evidence="5">The sequence shown here is derived from an EMBL/GenBank/DDBJ whole genome shotgun (WGS) entry which is preliminary data.</text>
</comment>
<dbReference type="PROSITE" id="PS00211">
    <property type="entry name" value="ABC_TRANSPORTER_1"/>
    <property type="match status" value="2"/>
</dbReference>
<dbReference type="PROSITE" id="PS50893">
    <property type="entry name" value="ABC_TRANSPORTER_2"/>
    <property type="match status" value="2"/>
</dbReference>
<dbReference type="EMBL" id="JANPWE010000001">
    <property type="protein sequence ID" value="MCR6544338.1"/>
    <property type="molecule type" value="Genomic_DNA"/>
</dbReference>
<dbReference type="Gene3D" id="3.40.50.300">
    <property type="entry name" value="P-loop containing nucleotide triphosphate hydrolases"/>
    <property type="match status" value="2"/>
</dbReference>
<dbReference type="SMART" id="SM00382">
    <property type="entry name" value="AAA"/>
    <property type="match status" value="2"/>
</dbReference>
<evidence type="ECO:0000256" key="1">
    <source>
        <dbReference type="ARBA" id="ARBA00022741"/>
    </source>
</evidence>
<keyword evidence="1" id="KW-0547">Nucleotide-binding</keyword>
<evidence type="ECO:0000313" key="6">
    <source>
        <dbReference type="Proteomes" id="UP001524944"/>
    </source>
</evidence>
<dbReference type="RefSeq" id="WP_257911982.1">
    <property type="nucleotide sequence ID" value="NZ_JANPWE010000001.1"/>
</dbReference>
<dbReference type="Proteomes" id="UP001524944">
    <property type="component" value="Unassembled WGS sequence"/>
</dbReference>
<reference evidence="5 6" key="1">
    <citation type="submission" date="2022-08" db="EMBL/GenBank/DDBJ databases">
        <title>Proteogenomics of the novel Dehalobacterium formicoaceticum strain EZ94 highlights a key role of methyltransferases during anaerobic dichloromethane degradation.</title>
        <authorList>
            <person name="Wasmund K."/>
        </authorList>
    </citation>
    <scope>NUCLEOTIDE SEQUENCE [LARGE SCALE GENOMIC DNA]</scope>
    <source>
        <strain evidence="5 6">EZ94</strain>
    </source>
</reference>
<dbReference type="Pfam" id="PF12848">
    <property type="entry name" value="ABC_tran_Xtn"/>
    <property type="match status" value="1"/>
</dbReference>
<dbReference type="InterPro" id="IPR037118">
    <property type="entry name" value="Val-tRNA_synth_C_sf"/>
</dbReference>
<accession>A0ABT1Y0E6</accession>
<dbReference type="InterPro" id="IPR051309">
    <property type="entry name" value="ABCF_ATPase"/>
</dbReference>